<evidence type="ECO:0000313" key="1">
    <source>
        <dbReference type="EMBL" id="POM72387.1"/>
    </source>
</evidence>
<sequence length="210" mass="23402">MGISSCITMRPISTCNPRTRQKRRASHRSVAAVQGCKPSGAVSCVHGDGASALPPAARQHSHACECFIVDEIYDKFKSLSVFQEHFIGKKVVLVLDNAPAHNQTEDLITDRDDLVLLRLTYYSPMCNPIEGKQYLWYFSVLKAKIKADFPLSREELVMTRPRGTIAAARMDSASKRCIGCMDMRLVNRIAMHCQHAVAAAENLEDMEYGI</sequence>
<organism evidence="1 2">
    <name type="scientific">Phytophthora palmivora</name>
    <dbReference type="NCBI Taxonomy" id="4796"/>
    <lineage>
        <taxon>Eukaryota</taxon>
        <taxon>Sar</taxon>
        <taxon>Stramenopiles</taxon>
        <taxon>Oomycota</taxon>
        <taxon>Peronosporomycetes</taxon>
        <taxon>Peronosporales</taxon>
        <taxon>Peronosporaceae</taxon>
        <taxon>Phytophthora</taxon>
    </lineage>
</organism>
<dbReference type="OrthoDB" id="2266637at2759"/>
<protein>
    <recommendedName>
        <fullName evidence="3">Tc1-like transposase DDE domain-containing protein</fullName>
    </recommendedName>
</protein>
<dbReference type="Proteomes" id="UP000237271">
    <property type="component" value="Unassembled WGS sequence"/>
</dbReference>
<accession>A0A2P4Y3I4</accession>
<reference evidence="1 2" key="1">
    <citation type="journal article" date="2017" name="Genome Biol. Evol.">
        <title>Phytophthora megakarya and P. palmivora, closely related causal agents of cacao black pod rot, underwent increases in genome sizes and gene numbers by different mechanisms.</title>
        <authorList>
            <person name="Ali S.S."/>
            <person name="Shao J."/>
            <person name="Lary D.J."/>
            <person name="Kronmiller B."/>
            <person name="Shen D."/>
            <person name="Strem M.D."/>
            <person name="Amoako-Attah I."/>
            <person name="Akrofi A.Y."/>
            <person name="Begoude B.A."/>
            <person name="Ten Hoopen G.M."/>
            <person name="Coulibaly K."/>
            <person name="Kebe B.I."/>
            <person name="Melnick R.L."/>
            <person name="Guiltinan M.J."/>
            <person name="Tyler B.M."/>
            <person name="Meinhardt L.W."/>
            <person name="Bailey B.A."/>
        </authorList>
    </citation>
    <scope>NUCLEOTIDE SEQUENCE [LARGE SCALE GENOMIC DNA]</scope>
    <source>
        <strain evidence="2">sbr112.9</strain>
    </source>
</reference>
<comment type="caution">
    <text evidence="1">The sequence shown here is derived from an EMBL/GenBank/DDBJ whole genome shotgun (WGS) entry which is preliminary data.</text>
</comment>
<dbReference type="EMBL" id="NCKW01005852">
    <property type="protein sequence ID" value="POM72387.1"/>
    <property type="molecule type" value="Genomic_DNA"/>
</dbReference>
<dbReference type="InterPro" id="IPR036397">
    <property type="entry name" value="RNaseH_sf"/>
</dbReference>
<dbReference type="AlphaFoldDB" id="A0A2P4Y3I4"/>
<keyword evidence="2" id="KW-1185">Reference proteome</keyword>
<evidence type="ECO:0000313" key="2">
    <source>
        <dbReference type="Proteomes" id="UP000237271"/>
    </source>
</evidence>
<dbReference type="GO" id="GO:0003676">
    <property type="term" value="F:nucleic acid binding"/>
    <property type="evidence" value="ECO:0007669"/>
    <property type="project" value="InterPro"/>
</dbReference>
<dbReference type="Gene3D" id="3.30.420.10">
    <property type="entry name" value="Ribonuclease H-like superfamily/Ribonuclease H"/>
    <property type="match status" value="1"/>
</dbReference>
<gene>
    <name evidence="1" type="ORF">PHPALM_10900</name>
</gene>
<name>A0A2P4Y3I4_9STRA</name>
<proteinExistence type="predicted"/>
<evidence type="ECO:0008006" key="3">
    <source>
        <dbReference type="Google" id="ProtNLM"/>
    </source>
</evidence>